<keyword evidence="6" id="KW-0812">Transmembrane</keyword>
<dbReference type="EMBL" id="BFAA01000058">
    <property type="protein sequence ID" value="GCB64638.1"/>
    <property type="molecule type" value="Genomic_DNA"/>
</dbReference>
<evidence type="ECO:0000256" key="5">
    <source>
        <dbReference type="SAM" id="MobiDB-lite"/>
    </source>
</evidence>
<evidence type="ECO:0000256" key="6">
    <source>
        <dbReference type="SAM" id="Phobius"/>
    </source>
</evidence>
<dbReference type="AlphaFoldDB" id="A0A401NUT2"/>
<keyword evidence="4" id="KW-0406">Ion transport</keyword>
<dbReference type="OMA" id="IAVSDYW"/>
<accession>A0A401NUT2</accession>
<evidence type="ECO:0000256" key="4">
    <source>
        <dbReference type="ARBA" id="ARBA00023065"/>
    </source>
</evidence>
<dbReference type="InterPro" id="IPR028054">
    <property type="entry name" value="DUF4481"/>
</dbReference>
<dbReference type="PANTHER" id="PTHR31193">
    <property type="entry name" value="TRANSMEMBRANE PROTEIN C9ORF91"/>
    <property type="match status" value="1"/>
</dbReference>
<dbReference type="Pfam" id="PF14800">
    <property type="entry name" value="DUF4481"/>
    <property type="match status" value="1"/>
</dbReference>
<evidence type="ECO:0008006" key="9">
    <source>
        <dbReference type="Google" id="ProtNLM"/>
    </source>
</evidence>
<comment type="similarity">
    <text evidence="1">Belongs to the V-ATPase G subunit family.</text>
</comment>
<reference evidence="7 8" key="1">
    <citation type="journal article" date="2018" name="Nat. Ecol. Evol.">
        <title>Shark genomes provide insights into elasmobranch evolution and the origin of vertebrates.</title>
        <authorList>
            <person name="Hara Y"/>
            <person name="Yamaguchi K"/>
            <person name="Onimaru K"/>
            <person name="Kadota M"/>
            <person name="Koyanagi M"/>
            <person name="Keeley SD"/>
            <person name="Tatsumi K"/>
            <person name="Tanaka K"/>
            <person name="Motone F"/>
            <person name="Kageyama Y"/>
            <person name="Nozu R"/>
            <person name="Adachi N"/>
            <person name="Nishimura O"/>
            <person name="Nakagawa R"/>
            <person name="Tanegashima C"/>
            <person name="Kiyatake I"/>
            <person name="Matsumoto R"/>
            <person name="Murakumo K"/>
            <person name="Nishida K"/>
            <person name="Terakita A"/>
            <person name="Kuratani S"/>
            <person name="Sato K"/>
            <person name="Hyodo S Kuraku.S."/>
        </authorList>
    </citation>
    <scope>NUCLEOTIDE SEQUENCE [LARGE SCALE GENOMIC DNA]</scope>
</reference>
<dbReference type="FunFam" id="1.20.5.2950:FF:000001">
    <property type="entry name" value="V-type proton ATPase subunit G"/>
    <property type="match status" value="1"/>
</dbReference>
<evidence type="ECO:0000313" key="8">
    <source>
        <dbReference type="Proteomes" id="UP000288216"/>
    </source>
</evidence>
<keyword evidence="8" id="KW-1185">Reference proteome</keyword>
<dbReference type="Proteomes" id="UP000288216">
    <property type="component" value="Unassembled WGS sequence"/>
</dbReference>
<dbReference type="Pfam" id="PF03179">
    <property type="entry name" value="V-ATPase_G"/>
    <property type="match status" value="1"/>
</dbReference>
<dbReference type="NCBIfam" id="TIGR01147">
    <property type="entry name" value="V_ATP_synt_G"/>
    <property type="match status" value="1"/>
</dbReference>
<evidence type="ECO:0000256" key="2">
    <source>
        <dbReference type="ARBA" id="ARBA00022448"/>
    </source>
</evidence>
<evidence type="ECO:0000313" key="7">
    <source>
        <dbReference type="EMBL" id="GCB64638.1"/>
    </source>
</evidence>
<keyword evidence="3" id="KW-0375">Hydrogen ion transport</keyword>
<dbReference type="InterPro" id="IPR005124">
    <property type="entry name" value="V-ATPase_G"/>
</dbReference>
<dbReference type="PANTHER" id="PTHR31193:SF1">
    <property type="entry name" value="TRANSMEMBRANE PROTEIN 268"/>
    <property type="match status" value="1"/>
</dbReference>
<proteinExistence type="inferred from homology"/>
<gene>
    <name evidence="7" type="ORF">scyTo_0000299</name>
</gene>
<organism evidence="7 8">
    <name type="scientific">Scyliorhinus torazame</name>
    <name type="common">Cloudy catshark</name>
    <name type="synonym">Catulus torazame</name>
    <dbReference type="NCBI Taxonomy" id="75743"/>
    <lineage>
        <taxon>Eukaryota</taxon>
        <taxon>Metazoa</taxon>
        <taxon>Chordata</taxon>
        <taxon>Craniata</taxon>
        <taxon>Vertebrata</taxon>
        <taxon>Chondrichthyes</taxon>
        <taxon>Elasmobranchii</taxon>
        <taxon>Galeomorphii</taxon>
        <taxon>Galeoidea</taxon>
        <taxon>Carcharhiniformes</taxon>
        <taxon>Scyliorhinidae</taxon>
        <taxon>Scyliorhinus</taxon>
    </lineage>
</organism>
<comment type="caution">
    <text evidence="7">The sequence shown here is derived from an EMBL/GenBank/DDBJ whole genome shotgun (WGS) entry which is preliminary data.</text>
</comment>
<sequence>MASQSQGIQQLLQAEKRAAEKVAEARKRKNRRLKQAKEEAQAEIEQYRLQREKDFKEKENSALGSHGNSATEVDKDTQEKIKRIGADYEQHKENVLNNLLGLICDIKPEIHVNFRINVFHNGQVVLVLTSDGYYWSQSFDMDACARRLEGMGLQLPSGDYRNQIESSLMDSEVRRYIFFNSRAFRLVLVVIFYLTAWGNIYSIFHQLSLNMPIFYLLVSLGATVATTIMILLLDRHTKKVNMNTDMRLAAVNEMLMNHNLLVGVTDTMEGFRSVLQLFFIYFDLEKCKGLLTSLLEQRKMDISFQSKLQKQLNHLYTIPGRNVTLDKEVQSQVVVTSEERPLLSNNSQNHKSKVTFSEVIDFVPQGTSEEVAHQLLITYSGVYVRLLVTGQLPPSPVVHHADQIPAPCLCQFIQNRVLNLKNTKEYNSCA</sequence>
<protein>
    <recommendedName>
        <fullName evidence="9">V-type proton ATPase subunit G</fullName>
    </recommendedName>
</protein>
<evidence type="ECO:0000256" key="3">
    <source>
        <dbReference type="ARBA" id="ARBA00022781"/>
    </source>
</evidence>
<keyword evidence="6" id="KW-1133">Transmembrane helix</keyword>
<feature type="transmembrane region" description="Helical" evidence="6">
    <location>
        <begin position="183"/>
        <end position="201"/>
    </location>
</feature>
<dbReference type="Gene3D" id="1.20.5.2950">
    <property type="match status" value="1"/>
</dbReference>
<evidence type="ECO:0000256" key="1">
    <source>
        <dbReference type="ARBA" id="ARBA00010066"/>
    </source>
</evidence>
<feature type="compositionally biased region" description="Polar residues" evidence="5">
    <location>
        <begin position="62"/>
        <end position="71"/>
    </location>
</feature>
<dbReference type="GO" id="GO:0046961">
    <property type="term" value="F:proton-transporting ATPase activity, rotational mechanism"/>
    <property type="evidence" value="ECO:0007669"/>
    <property type="project" value="InterPro"/>
</dbReference>
<dbReference type="STRING" id="75743.A0A401NUT2"/>
<name>A0A401NUT2_SCYTO</name>
<feature type="transmembrane region" description="Helical" evidence="6">
    <location>
        <begin position="213"/>
        <end position="233"/>
    </location>
</feature>
<dbReference type="OrthoDB" id="8250049at2759"/>
<dbReference type="GO" id="GO:0016471">
    <property type="term" value="C:vacuolar proton-transporting V-type ATPase complex"/>
    <property type="evidence" value="ECO:0007669"/>
    <property type="project" value="InterPro"/>
</dbReference>
<keyword evidence="6" id="KW-0472">Membrane</keyword>
<keyword evidence="2" id="KW-0813">Transport</keyword>
<feature type="region of interest" description="Disordered" evidence="5">
    <location>
        <begin position="55"/>
        <end position="75"/>
    </location>
</feature>